<dbReference type="SUPFAM" id="SSF53254">
    <property type="entry name" value="Phosphoglycerate mutase-like"/>
    <property type="match status" value="1"/>
</dbReference>
<dbReference type="InterPro" id="IPR050275">
    <property type="entry name" value="PGM_Phosphatase"/>
</dbReference>
<dbReference type="GO" id="GO:0005737">
    <property type="term" value="C:cytoplasm"/>
    <property type="evidence" value="ECO:0007669"/>
    <property type="project" value="TreeGrafter"/>
</dbReference>
<organism evidence="3">
    <name type="scientific">marine metagenome</name>
    <dbReference type="NCBI Taxonomy" id="408172"/>
    <lineage>
        <taxon>unclassified sequences</taxon>
        <taxon>metagenomes</taxon>
        <taxon>ecological metagenomes</taxon>
    </lineage>
</organism>
<name>A0A381NAS0_9ZZZZ</name>
<evidence type="ECO:0008006" key="4">
    <source>
        <dbReference type="Google" id="ProtNLM"/>
    </source>
</evidence>
<keyword evidence="2" id="KW-0413">Isomerase</keyword>
<keyword evidence="1" id="KW-0324">Glycolysis</keyword>
<dbReference type="EMBL" id="UINC01000234">
    <property type="protein sequence ID" value="SUZ51710.1"/>
    <property type="molecule type" value="Genomic_DNA"/>
</dbReference>
<evidence type="ECO:0000256" key="1">
    <source>
        <dbReference type="ARBA" id="ARBA00023152"/>
    </source>
</evidence>
<protein>
    <recommendedName>
        <fullName evidence="4">Phosphoglycerate mutase (2,3-diphosphoglycerate-dependent)</fullName>
    </recommendedName>
</protein>
<proteinExistence type="predicted"/>
<dbReference type="PANTHER" id="PTHR48100">
    <property type="entry name" value="BROAD-SPECIFICITY PHOSPHATASE YOR283W-RELATED"/>
    <property type="match status" value="1"/>
</dbReference>
<dbReference type="InterPro" id="IPR013078">
    <property type="entry name" value="His_Pase_superF_clade-1"/>
</dbReference>
<sequence>MTRLLVVRHGQSEWNAMGRWQGRANPPLTDEGRRQSTAATGALGSFDAVVASPLLRAVETATIIAERLGIGPVPTDPDLMERDAGEWQGLTRVQIQEQWPGYLEDGRRPPGYEPDDAMLARVRSGLDRIAGRVGDGDVLVISHGGVVYALEDACGEPWRRIPNLGARWFEVSGPDLTAGPRVDLVPDGTIPDLL</sequence>
<reference evidence="3" key="1">
    <citation type="submission" date="2018-05" db="EMBL/GenBank/DDBJ databases">
        <authorList>
            <person name="Lanie J.A."/>
            <person name="Ng W.-L."/>
            <person name="Kazmierczak K.M."/>
            <person name="Andrzejewski T.M."/>
            <person name="Davidsen T.M."/>
            <person name="Wayne K.J."/>
            <person name="Tettelin H."/>
            <person name="Glass J.I."/>
            <person name="Rusch D."/>
            <person name="Podicherti R."/>
            <person name="Tsui H.-C.T."/>
            <person name="Winkler M.E."/>
        </authorList>
    </citation>
    <scope>NUCLEOTIDE SEQUENCE</scope>
</reference>
<evidence type="ECO:0000313" key="3">
    <source>
        <dbReference type="EMBL" id="SUZ51710.1"/>
    </source>
</evidence>
<dbReference type="Gene3D" id="3.40.50.1240">
    <property type="entry name" value="Phosphoglycerate mutase-like"/>
    <property type="match status" value="1"/>
</dbReference>
<dbReference type="InterPro" id="IPR001345">
    <property type="entry name" value="PG/BPGM_mutase_AS"/>
</dbReference>
<gene>
    <name evidence="3" type="ORF">METZ01_LOCUS4564</name>
</gene>
<dbReference type="Pfam" id="PF00300">
    <property type="entry name" value="His_Phos_1"/>
    <property type="match status" value="1"/>
</dbReference>
<dbReference type="SMART" id="SM00855">
    <property type="entry name" value="PGAM"/>
    <property type="match status" value="1"/>
</dbReference>
<dbReference type="GO" id="GO:0016791">
    <property type="term" value="F:phosphatase activity"/>
    <property type="evidence" value="ECO:0007669"/>
    <property type="project" value="TreeGrafter"/>
</dbReference>
<dbReference type="CDD" id="cd07067">
    <property type="entry name" value="HP_PGM_like"/>
    <property type="match status" value="1"/>
</dbReference>
<dbReference type="PROSITE" id="PS00175">
    <property type="entry name" value="PG_MUTASE"/>
    <property type="match status" value="1"/>
</dbReference>
<dbReference type="AlphaFoldDB" id="A0A381NAS0"/>
<dbReference type="InterPro" id="IPR029033">
    <property type="entry name" value="His_PPase_superfam"/>
</dbReference>
<dbReference type="PANTHER" id="PTHR48100:SF1">
    <property type="entry name" value="HISTIDINE PHOSPHATASE FAMILY PROTEIN-RELATED"/>
    <property type="match status" value="1"/>
</dbReference>
<evidence type="ECO:0000256" key="2">
    <source>
        <dbReference type="ARBA" id="ARBA00023235"/>
    </source>
</evidence>
<accession>A0A381NAS0</accession>